<organism evidence="2">
    <name type="scientific">freshwater metagenome</name>
    <dbReference type="NCBI Taxonomy" id="449393"/>
    <lineage>
        <taxon>unclassified sequences</taxon>
        <taxon>metagenomes</taxon>
        <taxon>ecological metagenomes</taxon>
    </lineage>
</organism>
<name>A0A6J7IIY0_9ZZZZ</name>
<dbReference type="Gene3D" id="3.90.245.10">
    <property type="entry name" value="Ribonucleoside hydrolase-like"/>
    <property type="match status" value="1"/>
</dbReference>
<gene>
    <name evidence="2" type="ORF">UFOPK3609_01943</name>
</gene>
<dbReference type="InterPro" id="IPR036452">
    <property type="entry name" value="Ribo_hydro-like"/>
</dbReference>
<evidence type="ECO:0000259" key="1">
    <source>
        <dbReference type="Pfam" id="PF01156"/>
    </source>
</evidence>
<proteinExistence type="predicted"/>
<evidence type="ECO:0000313" key="2">
    <source>
        <dbReference type="EMBL" id="CAB4931193.1"/>
    </source>
</evidence>
<dbReference type="EMBL" id="CAFBMQ010000371">
    <property type="protein sequence ID" value="CAB4931193.1"/>
    <property type="molecule type" value="Genomic_DNA"/>
</dbReference>
<accession>A0A6J7IIY0</accession>
<dbReference type="GO" id="GO:0016799">
    <property type="term" value="F:hydrolase activity, hydrolyzing N-glycosyl compounds"/>
    <property type="evidence" value="ECO:0007669"/>
    <property type="project" value="InterPro"/>
</dbReference>
<feature type="domain" description="Inosine/uridine-preferring nucleoside hydrolase" evidence="1">
    <location>
        <begin position="14"/>
        <end position="197"/>
    </location>
</feature>
<dbReference type="Pfam" id="PF01156">
    <property type="entry name" value="IU_nuc_hydro"/>
    <property type="match status" value="1"/>
</dbReference>
<dbReference type="AlphaFoldDB" id="A0A6J7IIY0"/>
<reference evidence="2" key="1">
    <citation type="submission" date="2020-05" db="EMBL/GenBank/DDBJ databases">
        <authorList>
            <person name="Chiriac C."/>
            <person name="Salcher M."/>
            <person name="Ghai R."/>
            <person name="Kavagutti S V."/>
        </authorList>
    </citation>
    <scope>NUCLEOTIDE SEQUENCE</scope>
</reference>
<dbReference type="SUPFAM" id="SSF53590">
    <property type="entry name" value="Nucleoside hydrolase"/>
    <property type="match status" value="1"/>
</dbReference>
<protein>
    <submittedName>
        <fullName evidence="2">Unannotated protein</fullName>
    </submittedName>
</protein>
<dbReference type="InterPro" id="IPR001910">
    <property type="entry name" value="Inosine/uridine_hydrolase_dom"/>
</dbReference>
<sequence length="279" mass="29117">MTTAAPHIPPTCRVVVDNDFSGDPDGLVALAHHLLSPANRVVAVTSTCLNPQFPSPASSAAAGSALAEELTGLTGTPVPVFAGREGVFDGTGTSAASAAVVAAALADDELPLVLVCGGPLTTVADALAADPSIAGRCTLVWVGGTETDGFEHNRDTDPRAAEFVLGHRDLAVHLFPQETYRQLAVSVAELEADLATTGALGRWLWERFTSPPDWLRVGGVWPLGDSAPLLVTALGTESSRWVDLPVGPGAAPRRRYTQVDTRLVLGDLLARLRLHEAAR</sequence>